<dbReference type="CDD" id="cd09272">
    <property type="entry name" value="RNase_HI_RT_Ty1"/>
    <property type="match status" value="1"/>
</dbReference>
<comment type="caution">
    <text evidence="2">The sequence shown here is derived from an EMBL/GenBank/DDBJ whole genome shotgun (WGS) entry which is preliminary data.</text>
</comment>
<dbReference type="Proteomes" id="UP000186817">
    <property type="component" value="Unassembled WGS sequence"/>
</dbReference>
<evidence type="ECO:0000313" key="2">
    <source>
        <dbReference type="EMBL" id="OLQ04172.1"/>
    </source>
</evidence>
<proteinExistence type="predicted"/>
<organism evidence="2 3">
    <name type="scientific">Symbiodinium microadriaticum</name>
    <name type="common">Dinoflagellate</name>
    <name type="synonym">Zooxanthella microadriatica</name>
    <dbReference type="NCBI Taxonomy" id="2951"/>
    <lineage>
        <taxon>Eukaryota</taxon>
        <taxon>Sar</taxon>
        <taxon>Alveolata</taxon>
        <taxon>Dinophyceae</taxon>
        <taxon>Suessiales</taxon>
        <taxon>Symbiodiniaceae</taxon>
        <taxon>Symbiodinium</taxon>
    </lineage>
</organism>
<gene>
    <name evidence="2" type="ORF">AK812_SmicGene12801</name>
</gene>
<evidence type="ECO:0000313" key="3">
    <source>
        <dbReference type="Proteomes" id="UP000186817"/>
    </source>
</evidence>
<dbReference type="PANTHER" id="PTHR11439">
    <property type="entry name" value="GAG-POL-RELATED RETROTRANSPOSON"/>
    <property type="match status" value="1"/>
</dbReference>
<name>A0A1Q9E9T5_SYMMI</name>
<reference evidence="2 3" key="1">
    <citation type="submission" date="2016-02" db="EMBL/GenBank/DDBJ databases">
        <title>Genome analysis of coral dinoflagellate symbionts highlights evolutionary adaptations to a symbiotic lifestyle.</title>
        <authorList>
            <person name="Aranda M."/>
            <person name="Li Y."/>
            <person name="Liew Y.J."/>
            <person name="Baumgarten S."/>
            <person name="Simakov O."/>
            <person name="Wilson M."/>
            <person name="Piel J."/>
            <person name="Ashoor H."/>
            <person name="Bougouffa S."/>
            <person name="Bajic V.B."/>
            <person name="Ryu T."/>
            <person name="Ravasi T."/>
            <person name="Bayer T."/>
            <person name="Micklem G."/>
            <person name="Kim H."/>
            <person name="Bhak J."/>
            <person name="Lajeunesse T.C."/>
            <person name="Voolstra C.R."/>
        </authorList>
    </citation>
    <scope>NUCLEOTIDE SEQUENCE [LARGE SCALE GENOMIC DNA]</scope>
    <source>
        <strain evidence="2 3">CCMP2467</strain>
    </source>
</reference>
<sequence>MAPRTPPPPGMIATGAEVIPETPPPSGMMASGVTGPVAAKAALEKAAAKALLESLVREQERQDREQELQHLEGPPKGPPKFSPKFLAPTPKVRSAAPKPSAPKPSRKANVPKPSKKAGTPEPEPVAAPAPEPEPVQPKRRLPPPRAVASTGATAKPASTLQSPPPPPAPIYPPPRVEPMMVHPMQPRMPMPVVMHPGVPQHVVMQPGDAQFEGESRLACVEEKDEEELIPDPGSADAGGVVEQEGQEEQDLRVCLIQHELSGYLVGIPYATGEEPSDLVERGNGEQSAQEEDEEMDYSPDMEDLFPETPPEGPPVGENQAPPEFDVEMQPNEDDDPMDVAISWLQDHALYALCSKPEVLVASKSSEGSEAPRTKPLEFTLKFGGSKVKVQVPSGALDEYTGELLDEKKLGEGMKLEMEELDHFQVCQVVSEKEAVRLVREAKRRVLSTRWVLHYKVVAGDISVAFMQARGKGALPVEEGNVTADSTVYRKVIREKGVDAIVLVLAYVDDILVFSTVATVAEKVFADLSKVFKMKRTGTLEPKTKSVISFLGRNIYQKSDGSLFFGLKPGMLKACAEEYNVSRAAKLPKLERLWTSLEGKAVAISHEAYQRYRRVLGKLSWMALTRPDLQFAVGFLARSQANPDSRSEDCMRAVLRFVLSLGDRVQKIPAIWVDYVAASNLQTIDCFCDASWNLPSVSGGIISWQMNLIKSFSRKQSVVALSSAEAELSALVETVKEGLFVGLLQQSFVEGLPSDDEGSYKIRIYTDSEAAKAIASMEGLLRRVRHLELRCAYLQQKVQSGRVILEFISGAYNASDGLTKSMVFQEQLDNLYEVTGLVPFEEELGEFELDRLEVEELPSPFFVPLEYVSLCERVAQNCVELVVVELFCQEESLLPRFDTLYHWVTGCRLRHRGRRKYSQKKWLEKVSQAMFSVALAAKVVYVRDVGRGNLGLRPPHPEEGGLPVLVFIDVNGWQAYEEGQYPKWPNQAQLSGFWKTIAAHNTEMKNELKGLVEQYHTSLEKVTFALKVYAKSRLPEADYTALLRTLVKAQVLALSPEGVLGQPLLPEGYVHDLVPGKTWLIMPFP</sequence>
<dbReference type="OrthoDB" id="434790at2759"/>
<accession>A0A1Q9E9T5</accession>
<feature type="compositionally biased region" description="Basic and acidic residues" evidence="1">
    <location>
        <begin position="55"/>
        <end position="70"/>
    </location>
</feature>
<protein>
    <submittedName>
        <fullName evidence="2">Retrovirus-related Pol polyprotein from transposon TNT 1-94</fullName>
    </submittedName>
</protein>
<feature type="compositionally biased region" description="Polar residues" evidence="1">
    <location>
        <begin position="150"/>
        <end position="161"/>
    </location>
</feature>
<feature type="compositionally biased region" description="Acidic residues" evidence="1">
    <location>
        <begin position="324"/>
        <end position="333"/>
    </location>
</feature>
<dbReference type="EMBL" id="LSRX01000217">
    <property type="protein sequence ID" value="OLQ04172.1"/>
    <property type="molecule type" value="Genomic_DNA"/>
</dbReference>
<feature type="compositionally biased region" description="Pro residues" evidence="1">
    <location>
        <begin position="162"/>
        <end position="174"/>
    </location>
</feature>
<dbReference type="AlphaFoldDB" id="A0A1Q9E9T5"/>
<feature type="region of interest" description="Disordered" evidence="1">
    <location>
        <begin position="273"/>
        <end position="333"/>
    </location>
</feature>
<feature type="compositionally biased region" description="Acidic residues" evidence="1">
    <location>
        <begin position="288"/>
        <end position="305"/>
    </location>
</feature>
<evidence type="ECO:0000256" key="1">
    <source>
        <dbReference type="SAM" id="MobiDB-lite"/>
    </source>
</evidence>
<feature type="region of interest" description="Disordered" evidence="1">
    <location>
        <begin position="1"/>
        <end position="32"/>
    </location>
</feature>
<feature type="region of interest" description="Disordered" evidence="1">
    <location>
        <begin position="54"/>
        <end position="174"/>
    </location>
</feature>
<feature type="compositionally biased region" description="Pro residues" evidence="1">
    <location>
        <begin position="1"/>
        <end position="10"/>
    </location>
</feature>
<feature type="compositionally biased region" description="Pro residues" evidence="1">
    <location>
        <begin position="121"/>
        <end position="135"/>
    </location>
</feature>
<keyword evidence="3" id="KW-1185">Reference proteome</keyword>